<evidence type="ECO:0000313" key="4">
    <source>
        <dbReference type="Proteomes" id="UP000494165"/>
    </source>
</evidence>
<sequence length="190" mass="21397">MKKPVRGRGGQSTSTIVTASTSYTTAAKNSQAEASTPSEKKPDLYDDEEEYQGFERLHDRHRVLERAVRRRKSKIMHGLMIVKGFMTMSIVVWYSAGVWRLLNGYFNNAYKDHLEQKMREHEILRRNVLQAQPPPPPLPLEDLQKLRPRIEGSRSAFLDAEDEDVCPVQPPQDSGGCGGPPSATTEPLPP</sequence>
<evidence type="ECO:0000313" key="3">
    <source>
        <dbReference type="EMBL" id="CAB3383259.1"/>
    </source>
</evidence>
<dbReference type="OrthoDB" id="7739595at2759"/>
<evidence type="ECO:0000256" key="1">
    <source>
        <dbReference type="SAM" id="MobiDB-lite"/>
    </source>
</evidence>
<name>A0A8S1DL44_9INSE</name>
<feature type="region of interest" description="Disordered" evidence="1">
    <location>
        <begin position="151"/>
        <end position="190"/>
    </location>
</feature>
<keyword evidence="4" id="KW-1185">Reference proteome</keyword>
<keyword evidence="2" id="KW-0812">Transmembrane</keyword>
<dbReference type="EMBL" id="CADEPI010000302">
    <property type="protein sequence ID" value="CAB3383259.1"/>
    <property type="molecule type" value="Genomic_DNA"/>
</dbReference>
<keyword evidence="2" id="KW-0472">Membrane</keyword>
<gene>
    <name evidence="3" type="ORF">CLODIP_2_CD14240</name>
</gene>
<feature type="transmembrane region" description="Helical" evidence="2">
    <location>
        <begin position="75"/>
        <end position="96"/>
    </location>
</feature>
<feature type="region of interest" description="Disordered" evidence="1">
    <location>
        <begin position="1"/>
        <end position="45"/>
    </location>
</feature>
<keyword evidence="2" id="KW-1133">Transmembrane helix</keyword>
<accession>A0A8S1DL44</accession>
<proteinExistence type="predicted"/>
<feature type="compositionally biased region" description="Polar residues" evidence="1">
    <location>
        <begin position="11"/>
        <end position="37"/>
    </location>
</feature>
<dbReference type="Proteomes" id="UP000494165">
    <property type="component" value="Unassembled WGS sequence"/>
</dbReference>
<protein>
    <recommendedName>
        <fullName evidence="5">Transmembrane protein</fullName>
    </recommendedName>
</protein>
<dbReference type="AlphaFoldDB" id="A0A8S1DL44"/>
<reference evidence="3 4" key="1">
    <citation type="submission" date="2020-04" db="EMBL/GenBank/DDBJ databases">
        <authorList>
            <person name="Alioto T."/>
            <person name="Alioto T."/>
            <person name="Gomez Garrido J."/>
        </authorList>
    </citation>
    <scope>NUCLEOTIDE SEQUENCE [LARGE SCALE GENOMIC DNA]</scope>
</reference>
<evidence type="ECO:0000256" key="2">
    <source>
        <dbReference type="SAM" id="Phobius"/>
    </source>
</evidence>
<comment type="caution">
    <text evidence="3">The sequence shown here is derived from an EMBL/GenBank/DDBJ whole genome shotgun (WGS) entry which is preliminary data.</text>
</comment>
<evidence type="ECO:0008006" key="5">
    <source>
        <dbReference type="Google" id="ProtNLM"/>
    </source>
</evidence>
<organism evidence="3 4">
    <name type="scientific">Cloeon dipterum</name>
    <dbReference type="NCBI Taxonomy" id="197152"/>
    <lineage>
        <taxon>Eukaryota</taxon>
        <taxon>Metazoa</taxon>
        <taxon>Ecdysozoa</taxon>
        <taxon>Arthropoda</taxon>
        <taxon>Hexapoda</taxon>
        <taxon>Insecta</taxon>
        <taxon>Pterygota</taxon>
        <taxon>Palaeoptera</taxon>
        <taxon>Ephemeroptera</taxon>
        <taxon>Pisciforma</taxon>
        <taxon>Baetidae</taxon>
        <taxon>Cloeon</taxon>
    </lineage>
</organism>